<feature type="compositionally biased region" description="Basic and acidic residues" evidence="1">
    <location>
        <begin position="58"/>
        <end position="71"/>
    </location>
</feature>
<dbReference type="EMBL" id="MCIA01000010">
    <property type="protein sequence ID" value="RKD32593.1"/>
    <property type="molecule type" value="Genomic_DNA"/>
</dbReference>
<keyword evidence="3" id="KW-1185">Reference proteome</keyword>
<evidence type="ECO:0000313" key="2">
    <source>
        <dbReference type="EMBL" id="RKD32593.1"/>
    </source>
</evidence>
<feature type="compositionally biased region" description="Polar residues" evidence="1">
    <location>
        <begin position="30"/>
        <end position="57"/>
    </location>
</feature>
<sequence length="148" mass="16181">MSITGISGTSTLDYQMELQLQKEEEKKSTEQVATQQAQITGLVDTGSTNVPTASSPSDRTKDTLEISKEGRAYQLKSQSDSVSNSSESGTDSTQNLTSLTEAEIQKLVDKGTISQAEADKELMRRTSEKSKNESSNDTKLEPYMEEES</sequence>
<protein>
    <submittedName>
        <fullName evidence="2">Uncharacterized protein</fullName>
    </submittedName>
</protein>
<name>A0A419T583_9FIRM</name>
<organism evidence="2 3">
    <name type="scientific">Lacrimispora algidixylanolytica</name>
    <dbReference type="NCBI Taxonomy" id="94868"/>
    <lineage>
        <taxon>Bacteria</taxon>
        <taxon>Bacillati</taxon>
        <taxon>Bacillota</taxon>
        <taxon>Clostridia</taxon>
        <taxon>Lachnospirales</taxon>
        <taxon>Lachnospiraceae</taxon>
        <taxon>Lacrimispora</taxon>
    </lineage>
</organism>
<dbReference type="Proteomes" id="UP000284277">
    <property type="component" value="Unassembled WGS sequence"/>
</dbReference>
<feature type="region of interest" description="Disordered" evidence="1">
    <location>
        <begin position="21"/>
        <end position="148"/>
    </location>
</feature>
<evidence type="ECO:0000256" key="1">
    <source>
        <dbReference type="SAM" id="MobiDB-lite"/>
    </source>
</evidence>
<evidence type="ECO:0000313" key="3">
    <source>
        <dbReference type="Proteomes" id="UP000284277"/>
    </source>
</evidence>
<comment type="caution">
    <text evidence="2">The sequence shown here is derived from an EMBL/GenBank/DDBJ whole genome shotgun (WGS) entry which is preliminary data.</text>
</comment>
<proteinExistence type="predicted"/>
<dbReference type="AlphaFoldDB" id="A0A419T583"/>
<feature type="compositionally biased region" description="Basic and acidic residues" evidence="1">
    <location>
        <begin position="117"/>
        <end position="142"/>
    </location>
</feature>
<gene>
    <name evidence="2" type="ORF">BET01_16930</name>
</gene>
<feature type="compositionally biased region" description="Low complexity" evidence="1">
    <location>
        <begin position="77"/>
        <end position="94"/>
    </location>
</feature>
<reference evidence="2 3" key="1">
    <citation type="submission" date="2016-08" db="EMBL/GenBank/DDBJ databases">
        <title>A new outlook on sporulation: Clostridium algidixylanolyticum.</title>
        <authorList>
            <person name="Poppleton D.I."/>
            <person name="Gribaldo S."/>
        </authorList>
    </citation>
    <scope>NUCLEOTIDE SEQUENCE [LARGE SCALE GENOMIC DNA]</scope>
    <source>
        <strain evidence="2 3">SPL73</strain>
    </source>
</reference>
<accession>A0A419T583</accession>
<dbReference type="RefSeq" id="WP_120196302.1">
    <property type="nucleotide sequence ID" value="NZ_MCIA01000010.1"/>
</dbReference>
<dbReference type="OrthoDB" id="2061074at2"/>